<dbReference type="GO" id="GO:0016787">
    <property type="term" value="F:hydrolase activity"/>
    <property type="evidence" value="ECO:0007669"/>
    <property type="project" value="UniProtKB-KW"/>
</dbReference>
<dbReference type="Proteomes" id="UP000578819">
    <property type="component" value="Unassembled WGS sequence"/>
</dbReference>
<dbReference type="InterPro" id="IPR001279">
    <property type="entry name" value="Metallo-B-lactamas"/>
</dbReference>
<reference evidence="8 9" key="1">
    <citation type="submission" date="2020-08" db="EMBL/GenBank/DDBJ databases">
        <title>Sequencing the genomes of 1000 actinobacteria strains.</title>
        <authorList>
            <person name="Klenk H.-P."/>
        </authorList>
    </citation>
    <scope>NUCLEOTIDE SEQUENCE [LARGE SCALE GENOMIC DNA]</scope>
    <source>
        <strain evidence="8 9">DSM 45886</strain>
    </source>
</reference>
<organism evidence="8 9">
    <name type="scientific">Micromonospora polyrhachis</name>
    <dbReference type="NCBI Taxonomy" id="1282883"/>
    <lineage>
        <taxon>Bacteria</taxon>
        <taxon>Bacillati</taxon>
        <taxon>Actinomycetota</taxon>
        <taxon>Actinomycetes</taxon>
        <taxon>Micromonosporales</taxon>
        <taxon>Micromonosporaceae</taxon>
        <taxon>Micromonospora</taxon>
    </lineage>
</organism>
<evidence type="ECO:0000256" key="5">
    <source>
        <dbReference type="ARBA" id="ARBA00022833"/>
    </source>
</evidence>
<comment type="caution">
    <text evidence="8">The sequence shown here is derived from an EMBL/GenBank/DDBJ whole genome shotgun (WGS) entry which is preliminary data.</text>
</comment>
<dbReference type="RefSeq" id="WP_184536844.1">
    <property type="nucleotide sequence ID" value="NZ_JACHJW010000001.1"/>
</dbReference>
<dbReference type="CDD" id="cd07729">
    <property type="entry name" value="AHL_lactonase_MBL-fold"/>
    <property type="match status" value="1"/>
</dbReference>
<keyword evidence="3" id="KW-0479">Metal-binding</keyword>
<comment type="cofactor">
    <cofactor evidence="1">
        <name>Zn(2+)</name>
        <dbReference type="ChEBI" id="CHEBI:29105"/>
    </cofactor>
</comment>
<gene>
    <name evidence="8" type="ORF">FHR38_004945</name>
</gene>
<dbReference type="InterPro" id="IPR036866">
    <property type="entry name" value="RibonucZ/Hydroxyglut_hydro"/>
</dbReference>
<sequence length="507" mass="55892">MAKTLSRVLGKVLLLVLSLVVAAAWLIILRLKDVAVPVLVVYGLLLLGLVIGLIWPGVYGRRFGRTQVGKFIGVPAGLGTLGLYFAVVFYIADVPVLLGLAAAAALAAALVTGLRGRRGTAKPAASRSRRALVLGGVGVALGTLSGLSVGRVERHRQDQLTQAEKIRQEAIHAPGRRQRITDGAVRVFPLHTGDTVVTFGQFYGGFDGWDGVNGYLRTLLDKTLITVPVYAYLVDHPRHGLMMIDAGINWEQAHDHDGYYNHNAMVSRLLSDRDEYRMTSEQDLRVRVARLGYDVTDVTTVFLTHVHDDHAGGLRHLSQATVVMDRRDWEHGVVYPYSFDLVKDNLAFPRFDSGAFHAFPDSQDYFGDGSLILLPTPGHSPGHMCVLLHMDDGNALFMGDTLYTLPHFAVDQVRQMTIGGTDTVHQIDAARRIQELLTEAPNTVPMFAHDNTPYQLELVDSAFSHGRPDAAGFRRLRQHMNTVLTSDWRLRPGHTPHLAQAGRVEFR</sequence>
<keyword evidence="6" id="KW-0472">Membrane</keyword>
<evidence type="ECO:0000256" key="3">
    <source>
        <dbReference type="ARBA" id="ARBA00022723"/>
    </source>
</evidence>
<dbReference type="Pfam" id="PF00753">
    <property type="entry name" value="Lactamase_B"/>
    <property type="match status" value="1"/>
</dbReference>
<evidence type="ECO:0000313" key="9">
    <source>
        <dbReference type="Proteomes" id="UP000578819"/>
    </source>
</evidence>
<evidence type="ECO:0000256" key="6">
    <source>
        <dbReference type="SAM" id="Phobius"/>
    </source>
</evidence>
<dbReference type="EMBL" id="JACHJW010000001">
    <property type="protein sequence ID" value="MBB4961212.1"/>
    <property type="molecule type" value="Genomic_DNA"/>
</dbReference>
<dbReference type="PANTHER" id="PTHR42978:SF2">
    <property type="entry name" value="102 KBASES UNSTABLE REGION: FROM 1 TO 119443"/>
    <property type="match status" value="1"/>
</dbReference>
<name>A0A7W7SVP5_9ACTN</name>
<dbReference type="Gene3D" id="3.60.15.10">
    <property type="entry name" value="Ribonuclease Z/Hydroxyacylglutathione hydrolase-like"/>
    <property type="match status" value="1"/>
</dbReference>
<evidence type="ECO:0000256" key="2">
    <source>
        <dbReference type="ARBA" id="ARBA00007749"/>
    </source>
</evidence>
<keyword evidence="5" id="KW-0862">Zinc</keyword>
<keyword evidence="4 8" id="KW-0378">Hydrolase</keyword>
<dbReference type="SUPFAM" id="SSF56281">
    <property type="entry name" value="Metallo-hydrolase/oxidoreductase"/>
    <property type="match status" value="1"/>
</dbReference>
<evidence type="ECO:0000256" key="4">
    <source>
        <dbReference type="ARBA" id="ARBA00022801"/>
    </source>
</evidence>
<dbReference type="GO" id="GO:0046872">
    <property type="term" value="F:metal ion binding"/>
    <property type="evidence" value="ECO:0007669"/>
    <property type="project" value="UniProtKB-KW"/>
</dbReference>
<accession>A0A7W7SVP5</accession>
<dbReference type="SMART" id="SM00849">
    <property type="entry name" value="Lactamase_B"/>
    <property type="match status" value="1"/>
</dbReference>
<evidence type="ECO:0000259" key="7">
    <source>
        <dbReference type="SMART" id="SM00849"/>
    </source>
</evidence>
<keyword evidence="6" id="KW-1133">Transmembrane helix</keyword>
<evidence type="ECO:0000313" key="8">
    <source>
        <dbReference type="EMBL" id="MBB4961212.1"/>
    </source>
</evidence>
<comment type="similarity">
    <text evidence="2">Belongs to the metallo-beta-lactamase superfamily.</text>
</comment>
<proteinExistence type="inferred from homology"/>
<dbReference type="PANTHER" id="PTHR42978">
    <property type="entry name" value="QUORUM-QUENCHING LACTONASE YTNP-RELATED-RELATED"/>
    <property type="match status" value="1"/>
</dbReference>
<feature type="transmembrane region" description="Helical" evidence="6">
    <location>
        <begin position="71"/>
        <end position="91"/>
    </location>
</feature>
<feature type="transmembrane region" description="Helical" evidence="6">
    <location>
        <begin position="12"/>
        <end position="28"/>
    </location>
</feature>
<feature type="domain" description="Metallo-beta-lactamase" evidence="7">
    <location>
        <begin position="228"/>
        <end position="449"/>
    </location>
</feature>
<dbReference type="InterPro" id="IPR051013">
    <property type="entry name" value="MBL_superfamily_lactonases"/>
</dbReference>
<keyword evidence="9" id="KW-1185">Reference proteome</keyword>
<keyword evidence="6" id="KW-0812">Transmembrane</keyword>
<evidence type="ECO:0000256" key="1">
    <source>
        <dbReference type="ARBA" id="ARBA00001947"/>
    </source>
</evidence>
<feature type="transmembrane region" description="Helical" evidence="6">
    <location>
        <begin position="97"/>
        <end position="115"/>
    </location>
</feature>
<dbReference type="AlphaFoldDB" id="A0A7W7SVP5"/>
<feature type="transmembrane region" description="Helical" evidence="6">
    <location>
        <begin position="131"/>
        <end position="150"/>
    </location>
</feature>
<protein>
    <submittedName>
        <fullName evidence="8">Glyoxylase-like metal-dependent hydrolase (Beta-lactamase superfamily II)</fullName>
    </submittedName>
</protein>
<feature type="transmembrane region" description="Helical" evidence="6">
    <location>
        <begin position="34"/>
        <end position="59"/>
    </location>
</feature>